<evidence type="ECO:0000313" key="3">
    <source>
        <dbReference type="Proteomes" id="UP000078284"/>
    </source>
</evidence>
<evidence type="ECO:0000256" key="1">
    <source>
        <dbReference type="SAM" id="MobiDB-lite"/>
    </source>
</evidence>
<evidence type="ECO:0000313" key="2">
    <source>
        <dbReference type="EMBL" id="OAO89383.1"/>
    </source>
</evidence>
<feature type="region of interest" description="Disordered" evidence="1">
    <location>
        <begin position="54"/>
        <end position="74"/>
    </location>
</feature>
<organism evidence="2 3">
    <name type="scientific">Arabidopsis thaliana</name>
    <name type="common">Mouse-ear cress</name>
    <dbReference type="NCBI Taxonomy" id="3702"/>
    <lineage>
        <taxon>Eukaryota</taxon>
        <taxon>Viridiplantae</taxon>
        <taxon>Streptophyta</taxon>
        <taxon>Embryophyta</taxon>
        <taxon>Tracheophyta</taxon>
        <taxon>Spermatophyta</taxon>
        <taxon>Magnoliopsida</taxon>
        <taxon>eudicotyledons</taxon>
        <taxon>Gunneridae</taxon>
        <taxon>Pentapetalae</taxon>
        <taxon>rosids</taxon>
        <taxon>malvids</taxon>
        <taxon>Brassicales</taxon>
        <taxon>Brassicaceae</taxon>
        <taxon>Camelineae</taxon>
        <taxon>Arabidopsis</taxon>
    </lineage>
</organism>
<protein>
    <submittedName>
        <fullName evidence="2">Uncharacterized protein</fullName>
    </submittedName>
</protein>
<reference evidence="3" key="1">
    <citation type="journal article" date="2016" name="Proc. Natl. Acad. Sci. U.S.A.">
        <title>Chromosome-level assembly of Arabidopsis thaliana Ler reveals the extent of translocation and inversion polymorphisms.</title>
        <authorList>
            <person name="Zapata L."/>
            <person name="Ding J."/>
            <person name="Willing E.M."/>
            <person name="Hartwig B."/>
            <person name="Bezdan D."/>
            <person name="Jiao W.B."/>
            <person name="Patel V."/>
            <person name="Velikkakam James G."/>
            <person name="Koornneef M."/>
            <person name="Ossowski S."/>
            <person name="Schneeberger K."/>
        </authorList>
    </citation>
    <scope>NUCLEOTIDE SEQUENCE [LARGE SCALE GENOMIC DNA]</scope>
    <source>
        <strain evidence="3">cv. Landsberg erecta</strain>
    </source>
</reference>
<accession>A0A178U6C4</accession>
<gene>
    <name evidence="2" type="ORF">AXX17_ATUG01170</name>
</gene>
<dbReference type="EMBL" id="LUHQ01000010">
    <property type="protein sequence ID" value="OAO89383.1"/>
    <property type="molecule type" value="Genomic_DNA"/>
</dbReference>
<dbReference type="AlphaFoldDB" id="A0A178U6C4"/>
<dbReference type="Proteomes" id="UP000078284">
    <property type="component" value="Unassembled WGS sequence"/>
</dbReference>
<proteinExistence type="predicted"/>
<feature type="compositionally biased region" description="Basic residues" evidence="1">
    <location>
        <begin position="180"/>
        <end position="202"/>
    </location>
</feature>
<name>A0A178U6C4_ARATH</name>
<sequence>MAIKQELDSLREQQAEDRKMYLEMRHFNQTRQGELLNRLRELDERDEKIRREEKREERLHELSKQQLTLSDTGKEIKEPQKEITSHVDLQVARVEGREKQEQVIETRVRKGVSTYTTDTESFLENGVEASVTEHTDSINSPKEKVEPPITRERLRSISEGLSRLKVKRDKEENEVAKTKAFNKKNTTKKEKQKKGRKKNVMKSKRIPSKEVVAFLEGVLRGSEPKTVSQLKALAEEYFNNEWTSFYDMMSLSLKDSDYIVKDEKVEGKSITYSYNENKRQQTTEEKEVEGETVYLMALSPQFQETVDMSEYHISETMEILADELYEVDIRPEGEVFYLESYIKHKNGKDEPILQVEGRVDEILEQDMVLVSLPSGVYDEFSYEDIIPIVKSKQYVLEEQYLEKQDKYQVGAVIGVFDNSKLKRPEHFKPTEKNIYENDKLQVKLAGLSIEEVQSYMVLVGTLQSQVGSKMVVHEISSDKVIKTHADYVVPLYSDTVYLVENKVFEEMNMAFHSTIRCAIAMALLSEELGVEEEEVEQIKARDYLIELSKENGSIDDKVDLDKVTVHMGAEFIAKFVVPYKDLSQFQNKQQEEVTDEETVAEDNTVKLLH</sequence>
<feature type="compositionally biased region" description="Basic and acidic residues" evidence="1">
    <location>
        <begin position="54"/>
        <end position="63"/>
    </location>
</feature>
<feature type="region of interest" description="Disordered" evidence="1">
    <location>
        <begin position="175"/>
        <end position="202"/>
    </location>
</feature>
<comment type="caution">
    <text evidence="2">The sequence shown here is derived from an EMBL/GenBank/DDBJ whole genome shotgun (WGS) entry which is preliminary data.</text>
</comment>